<keyword evidence="3" id="KW-1185">Reference proteome</keyword>
<dbReference type="EMBL" id="MU003767">
    <property type="protein sequence ID" value="KAF2725395.1"/>
    <property type="molecule type" value="Genomic_DNA"/>
</dbReference>
<organism evidence="2 3">
    <name type="scientific">Polychaeton citri CBS 116435</name>
    <dbReference type="NCBI Taxonomy" id="1314669"/>
    <lineage>
        <taxon>Eukaryota</taxon>
        <taxon>Fungi</taxon>
        <taxon>Dikarya</taxon>
        <taxon>Ascomycota</taxon>
        <taxon>Pezizomycotina</taxon>
        <taxon>Dothideomycetes</taxon>
        <taxon>Dothideomycetidae</taxon>
        <taxon>Capnodiales</taxon>
        <taxon>Capnodiaceae</taxon>
        <taxon>Polychaeton</taxon>
    </lineage>
</organism>
<proteinExistence type="predicted"/>
<protein>
    <submittedName>
        <fullName evidence="2">Uncharacterized protein</fullName>
    </submittedName>
</protein>
<accession>A0A9P4QGK4</accession>
<feature type="signal peptide" evidence="1">
    <location>
        <begin position="1"/>
        <end position="23"/>
    </location>
</feature>
<reference evidence="2" key="1">
    <citation type="journal article" date="2020" name="Stud. Mycol.">
        <title>101 Dothideomycetes genomes: a test case for predicting lifestyles and emergence of pathogens.</title>
        <authorList>
            <person name="Haridas S."/>
            <person name="Albert R."/>
            <person name="Binder M."/>
            <person name="Bloem J."/>
            <person name="Labutti K."/>
            <person name="Salamov A."/>
            <person name="Andreopoulos B."/>
            <person name="Baker S."/>
            <person name="Barry K."/>
            <person name="Bills G."/>
            <person name="Bluhm B."/>
            <person name="Cannon C."/>
            <person name="Castanera R."/>
            <person name="Culley D."/>
            <person name="Daum C."/>
            <person name="Ezra D."/>
            <person name="Gonzalez J."/>
            <person name="Henrissat B."/>
            <person name="Kuo A."/>
            <person name="Liang C."/>
            <person name="Lipzen A."/>
            <person name="Lutzoni F."/>
            <person name="Magnuson J."/>
            <person name="Mondo S."/>
            <person name="Nolan M."/>
            <person name="Ohm R."/>
            <person name="Pangilinan J."/>
            <person name="Park H.-J."/>
            <person name="Ramirez L."/>
            <person name="Alfaro M."/>
            <person name="Sun H."/>
            <person name="Tritt A."/>
            <person name="Yoshinaga Y."/>
            <person name="Zwiers L.-H."/>
            <person name="Turgeon B."/>
            <person name="Goodwin S."/>
            <person name="Spatafora J."/>
            <person name="Crous P."/>
            <person name="Grigoriev I."/>
        </authorList>
    </citation>
    <scope>NUCLEOTIDE SEQUENCE</scope>
    <source>
        <strain evidence="2">CBS 116435</strain>
    </source>
</reference>
<evidence type="ECO:0000256" key="1">
    <source>
        <dbReference type="SAM" id="SignalP"/>
    </source>
</evidence>
<dbReference type="AlphaFoldDB" id="A0A9P4QGK4"/>
<sequence>MSFYIVTALFAASCALAAPAVTARDVQGATVSLYTDSTCSNLGGPGRLQIGSGYVGCTSTNNAFGVQVKGSGCTTTYYDVSDCSEGAFIVPDSGCYANVQAFTIDCL</sequence>
<dbReference type="Proteomes" id="UP000799441">
    <property type="component" value="Unassembled WGS sequence"/>
</dbReference>
<evidence type="ECO:0000313" key="3">
    <source>
        <dbReference type="Proteomes" id="UP000799441"/>
    </source>
</evidence>
<keyword evidence="1" id="KW-0732">Signal</keyword>
<comment type="caution">
    <text evidence="2">The sequence shown here is derived from an EMBL/GenBank/DDBJ whole genome shotgun (WGS) entry which is preliminary data.</text>
</comment>
<feature type="chain" id="PRO_5040230375" evidence="1">
    <location>
        <begin position="24"/>
        <end position="107"/>
    </location>
</feature>
<gene>
    <name evidence="2" type="ORF">K431DRAFT_309036</name>
</gene>
<evidence type="ECO:0000313" key="2">
    <source>
        <dbReference type="EMBL" id="KAF2725395.1"/>
    </source>
</evidence>
<name>A0A9P4QGK4_9PEZI</name>